<accession>A0ABU5F0I1</accession>
<organism evidence="1 2">
    <name type="scientific">Gemmata algarum</name>
    <dbReference type="NCBI Taxonomy" id="2975278"/>
    <lineage>
        <taxon>Bacteria</taxon>
        <taxon>Pseudomonadati</taxon>
        <taxon>Planctomycetota</taxon>
        <taxon>Planctomycetia</taxon>
        <taxon>Gemmatales</taxon>
        <taxon>Gemmataceae</taxon>
        <taxon>Gemmata</taxon>
    </lineage>
</organism>
<sequence>MTAVAHLSSFYSAAPIVLWVEDVVTRDYLTKVWGDPAEIAFFIAGGNTAVRPAVETARREGIGHVFGLIDRDFGHTNIASWANLGADIRIFYPPRHEIENYTLDAAALAGCSLHNRRRTGAQITTRLEELVAQQPAWLACRRVVTEMRTDVLGNFPEHPSLAHVTTVAQAEQHITGSDWFAQIAGRVGTWATAGHVSARLRAAEANFTAALASGAWLMDFSGKEIFRRVREYVYQPPQNPGSPDSDFAKTIGEWQLTNNVVPADLTQLHSALRVRVGLAP</sequence>
<gene>
    <name evidence="1" type="ORF">R5W23_002160</name>
</gene>
<reference evidence="2" key="1">
    <citation type="journal article" date="2023" name="Mar. Drugs">
        <title>Gemmata algarum, a Novel Planctomycete Isolated from an Algal Mat, Displays Antimicrobial Activity.</title>
        <authorList>
            <person name="Kumar G."/>
            <person name="Kallscheuer N."/>
            <person name="Kashif M."/>
            <person name="Ahamad S."/>
            <person name="Jagadeeshwari U."/>
            <person name="Pannikurungottu S."/>
            <person name="Haufschild T."/>
            <person name="Kabuu M."/>
            <person name="Sasikala C."/>
            <person name="Jogler C."/>
            <person name="Ramana C."/>
        </authorList>
    </citation>
    <scope>NUCLEOTIDE SEQUENCE [LARGE SCALE GENOMIC DNA]</scope>
    <source>
        <strain evidence="2">JC673</strain>
    </source>
</reference>
<dbReference type="EMBL" id="JAXBLV010000186">
    <property type="protein sequence ID" value="MDY3560911.1"/>
    <property type="molecule type" value="Genomic_DNA"/>
</dbReference>
<comment type="caution">
    <text evidence="1">The sequence shown here is derived from an EMBL/GenBank/DDBJ whole genome shotgun (WGS) entry which is preliminary data.</text>
</comment>
<keyword evidence="2" id="KW-1185">Reference proteome</keyword>
<dbReference type="RefSeq" id="WP_320687406.1">
    <property type="nucleotide sequence ID" value="NZ_JAXBLV010000186.1"/>
</dbReference>
<proteinExistence type="predicted"/>
<name>A0ABU5F0I1_9BACT</name>
<dbReference type="Proteomes" id="UP001272242">
    <property type="component" value="Unassembled WGS sequence"/>
</dbReference>
<protein>
    <submittedName>
        <fullName evidence="1">DUF4435 domain-containing protein</fullName>
    </submittedName>
</protein>
<evidence type="ECO:0000313" key="2">
    <source>
        <dbReference type="Proteomes" id="UP001272242"/>
    </source>
</evidence>
<evidence type="ECO:0000313" key="1">
    <source>
        <dbReference type="EMBL" id="MDY3560911.1"/>
    </source>
</evidence>